<evidence type="ECO:0000313" key="10">
    <source>
        <dbReference type="Proteomes" id="UP000178534"/>
    </source>
</evidence>
<evidence type="ECO:0000256" key="1">
    <source>
        <dbReference type="ARBA" id="ARBA00004651"/>
    </source>
</evidence>
<dbReference type="STRING" id="1798665.A2942_02085"/>
<evidence type="ECO:0000313" key="9">
    <source>
        <dbReference type="EMBL" id="OGZ13740.1"/>
    </source>
</evidence>
<dbReference type="PANTHER" id="PTHR46494:SF1">
    <property type="entry name" value="CORA FAMILY METAL ION TRANSPORTER (EUROFUNG)"/>
    <property type="match status" value="1"/>
</dbReference>
<evidence type="ECO:0000256" key="5">
    <source>
        <dbReference type="ARBA" id="ARBA00022692"/>
    </source>
</evidence>
<dbReference type="Gene3D" id="1.20.58.340">
    <property type="entry name" value="Magnesium transport protein CorA, transmembrane region"/>
    <property type="match status" value="2"/>
</dbReference>
<keyword evidence="3" id="KW-0813">Transport</keyword>
<dbReference type="InterPro" id="IPR002523">
    <property type="entry name" value="MgTranspt_CorA/ZnTranspt_ZntB"/>
</dbReference>
<accession>A0A1G2DLF7</accession>
<sequence>MISRYTYHDLTWIDMESPTNEEVRQIMEEFDIHPIVADELLSPSLRPKVDSYENFIYLILHFPAIRHSHRSKEQEVDFIIGKKFLITVRYELLDPLHKFSKVFEVNSILDKNNFGNHAGFLFFYMIRKIYGSLGHELSMIGELLKNIEEKIFTGKEREMVEELSVIHRDILEFHRALRMHRSVLQSFSLACENFFGKGFRHYSENITGEYLKIEELLHDQKEILNELRITNDSLLSTKTNETMKVLTATAFLVLPATLISQLFSMNTTTVPLVGMSNDFWVILGIMGIIAIATFAFFKSKKWL</sequence>
<dbReference type="EMBL" id="MHLP01000004">
    <property type="protein sequence ID" value="OGZ13740.1"/>
    <property type="molecule type" value="Genomic_DNA"/>
</dbReference>
<protein>
    <recommendedName>
        <fullName evidence="11">Magnesium transporter</fullName>
    </recommendedName>
</protein>
<keyword evidence="5 8" id="KW-0812">Transmembrane</keyword>
<evidence type="ECO:0000256" key="8">
    <source>
        <dbReference type="SAM" id="Phobius"/>
    </source>
</evidence>
<dbReference type="InterPro" id="IPR045863">
    <property type="entry name" value="CorA_TM1_TM2"/>
</dbReference>
<feature type="transmembrane region" description="Helical" evidence="8">
    <location>
        <begin position="245"/>
        <end position="264"/>
    </location>
</feature>
<feature type="transmembrane region" description="Helical" evidence="8">
    <location>
        <begin position="279"/>
        <end position="297"/>
    </location>
</feature>
<evidence type="ECO:0000256" key="6">
    <source>
        <dbReference type="ARBA" id="ARBA00022989"/>
    </source>
</evidence>
<dbReference type="CDD" id="cd12822">
    <property type="entry name" value="TmCorA-like"/>
    <property type="match status" value="1"/>
</dbReference>
<reference evidence="9 10" key="1">
    <citation type="journal article" date="2016" name="Nat. Commun.">
        <title>Thousands of microbial genomes shed light on interconnected biogeochemical processes in an aquifer system.</title>
        <authorList>
            <person name="Anantharaman K."/>
            <person name="Brown C.T."/>
            <person name="Hug L.A."/>
            <person name="Sharon I."/>
            <person name="Castelle C.J."/>
            <person name="Probst A.J."/>
            <person name="Thomas B.C."/>
            <person name="Singh A."/>
            <person name="Wilkins M.J."/>
            <person name="Karaoz U."/>
            <person name="Brodie E.L."/>
            <person name="Williams K.H."/>
            <person name="Hubbard S.S."/>
            <person name="Banfield J.F."/>
        </authorList>
    </citation>
    <scope>NUCLEOTIDE SEQUENCE [LARGE SCALE GENOMIC DNA]</scope>
</reference>
<dbReference type="InterPro" id="IPR045861">
    <property type="entry name" value="CorA_cytoplasmic_dom"/>
</dbReference>
<proteinExistence type="inferred from homology"/>
<dbReference type="GO" id="GO:0005886">
    <property type="term" value="C:plasma membrane"/>
    <property type="evidence" value="ECO:0007669"/>
    <property type="project" value="UniProtKB-SubCell"/>
</dbReference>
<dbReference type="PANTHER" id="PTHR46494">
    <property type="entry name" value="CORA FAMILY METAL ION TRANSPORTER (EUROFUNG)"/>
    <property type="match status" value="1"/>
</dbReference>
<dbReference type="Proteomes" id="UP000178534">
    <property type="component" value="Unassembled WGS sequence"/>
</dbReference>
<comment type="similarity">
    <text evidence="2">Belongs to the CorA metal ion transporter (MIT) (TC 1.A.35) family.</text>
</comment>
<keyword evidence="7 8" id="KW-0472">Membrane</keyword>
<comment type="subcellular location">
    <subcellularLocation>
        <location evidence="1">Cell membrane</location>
        <topology evidence="1">Multi-pass membrane protein</topology>
    </subcellularLocation>
</comment>
<dbReference type="Pfam" id="PF01544">
    <property type="entry name" value="CorA"/>
    <property type="match status" value="1"/>
</dbReference>
<evidence type="ECO:0000256" key="7">
    <source>
        <dbReference type="ARBA" id="ARBA00023136"/>
    </source>
</evidence>
<dbReference type="GO" id="GO:0015087">
    <property type="term" value="F:cobalt ion transmembrane transporter activity"/>
    <property type="evidence" value="ECO:0007669"/>
    <property type="project" value="TreeGrafter"/>
</dbReference>
<dbReference type="GO" id="GO:0050897">
    <property type="term" value="F:cobalt ion binding"/>
    <property type="evidence" value="ECO:0007669"/>
    <property type="project" value="TreeGrafter"/>
</dbReference>
<evidence type="ECO:0000256" key="4">
    <source>
        <dbReference type="ARBA" id="ARBA00022475"/>
    </source>
</evidence>
<dbReference type="SUPFAM" id="SSF144083">
    <property type="entry name" value="Magnesium transport protein CorA, transmembrane region"/>
    <property type="match status" value="1"/>
</dbReference>
<dbReference type="Gene3D" id="3.30.460.20">
    <property type="entry name" value="CorA soluble domain-like"/>
    <property type="match status" value="1"/>
</dbReference>
<organism evidence="9 10">
    <name type="scientific">Candidatus Lloydbacteria bacterium RIFCSPLOWO2_01_FULL_50_20</name>
    <dbReference type="NCBI Taxonomy" id="1798665"/>
    <lineage>
        <taxon>Bacteria</taxon>
        <taxon>Candidatus Lloydiibacteriota</taxon>
    </lineage>
</organism>
<dbReference type="SUPFAM" id="SSF143865">
    <property type="entry name" value="CorA soluble domain-like"/>
    <property type="match status" value="1"/>
</dbReference>
<keyword evidence="4" id="KW-1003">Cell membrane</keyword>
<comment type="caution">
    <text evidence="9">The sequence shown here is derived from an EMBL/GenBank/DDBJ whole genome shotgun (WGS) entry which is preliminary data.</text>
</comment>
<keyword evidence="6 8" id="KW-1133">Transmembrane helix</keyword>
<dbReference type="AlphaFoldDB" id="A0A1G2DLF7"/>
<evidence type="ECO:0000256" key="3">
    <source>
        <dbReference type="ARBA" id="ARBA00022448"/>
    </source>
</evidence>
<dbReference type="GO" id="GO:0000287">
    <property type="term" value="F:magnesium ion binding"/>
    <property type="evidence" value="ECO:0007669"/>
    <property type="project" value="TreeGrafter"/>
</dbReference>
<evidence type="ECO:0000256" key="2">
    <source>
        <dbReference type="ARBA" id="ARBA00009765"/>
    </source>
</evidence>
<name>A0A1G2DLF7_9BACT</name>
<gene>
    <name evidence="9" type="ORF">A2942_02085</name>
</gene>
<dbReference type="GO" id="GO:0015095">
    <property type="term" value="F:magnesium ion transmembrane transporter activity"/>
    <property type="evidence" value="ECO:0007669"/>
    <property type="project" value="TreeGrafter"/>
</dbReference>
<evidence type="ECO:0008006" key="11">
    <source>
        <dbReference type="Google" id="ProtNLM"/>
    </source>
</evidence>